<organism evidence="2 3">
    <name type="scientific">Kordia periserrulae</name>
    <dbReference type="NCBI Taxonomy" id="701523"/>
    <lineage>
        <taxon>Bacteria</taxon>
        <taxon>Pseudomonadati</taxon>
        <taxon>Bacteroidota</taxon>
        <taxon>Flavobacteriia</taxon>
        <taxon>Flavobacteriales</taxon>
        <taxon>Flavobacteriaceae</taxon>
        <taxon>Kordia</taxon>
    </lineage>
</organism>
<dbReference type="PANTHER" id="PTHR38446">
    <property type="entry name" value="BLL0914 PROTEIN"/>
    <property type="match status" value="1"/>
</dbReference>
<feature type="transmembrane region" description="Helical" evidence="1">
    <location>
        <begin position="100"/>
        <end position="121"/>
    </location>
</feature>
<accession>A0A2T6C666</accession>
<feature type="transmembrane region" description="Helical" evidence="1">
    <location>
        <begin position="76"/>
        <end position="93"/>
    </location>
</feature>
<dbReference type="RefSeq" id="WP_108113585.1">
    <property type="nucleotide sequence ID" value="NZ_QBKT01000001.1"/>
</dbReference>
<keyword evidence="1" id="KW-0812">Transmembrane</keyword>
<name>A0A2T6C666_9FLAO</name>
<keyword evidence="1" id="KW-0472">Membrane</keyword>
<gene>
    <name evidence="2" type="ORF">C8N46_101429</name>
</gene>
<keyword evidence="3" id="KW-1185">Reference proteome</keyword>
<dbReference type="Proteomes" id="UP000244090">
    <property type="component" value="Unassembled WGS sequence"/>
</dbReference>
<protein>
    <submittedName>
        <fullName evidence="2">Putative membrane protein</fullName>
    </submittedName>
</protein>
<reference evidence="2 3" key="1">
    <citation type="submission" date="2018-04" db="EMBL/GenBank/DDBJ databases">
        <title>Genomic Encyclopedia of Archaeal and Bacterial Type Strains, Phase II (KMG-II): from individual species to whole genera.</title>
        <authorList>
            <person name="Goeker M."/>
        </authorList>
    </citation>
    <scope>NUCLEOTIDE SEQUENCE [LARGE SCALE GENOMIC DNA]</scope>
    <source>
        <strain evidence="2 3">DSM 25731</strain>
    </source>
</reference>
<dbReference type="EMBL" id="QBKT01000001">
    <property type="protein sequence ID" value="PTX63821.1"/>
    <property type="molecule type" value="Genomic_DNA"/>
</dbReference>
<proteinExistence type="predicted"/>
<dbReference type="OrthoDB" id="9803832at2"/>
<evidence type="ECO:0000313" key="2">
    <source>
        <dbReference type="EMBL" id="PTX63821.1"/>
    </source>
</evidence>
<dbReference type="InterPro" id="IPR009732">
    <property type="entry name" value="DUF1304"/>
</dbReference>
<evidence type="ECO:0000313" key="3">
    <source>
        <dbReference type="Proteomes" id="UP000244090"/>
    </source>
</evidence>
<feature type="transmembrane region" description="Helical" evidence="1">
    <location>
        <begin position="6"/>
        <end position="29"/>
    </location>
</feature>
<evidence type="ECO:0000256" key="1">
    <source>
        <dbReference type="SAM" id="Phobius"/>
    </source>
</evidence>
<dbReference type="Pfam" id="PF06993">
    <property type="entry name" value="DUF1304"/>
    <property type="match status" value="1"/>
</dbReference>
<sequence>MRTLEIILIALVAIEHVYILYLEMFLWTTPKGMKSFGLKSKSFAEETKTLAANQGLYNGFLAAGLFWSLYTKEIHVSLFFIICVCIAAVYGSYSTNSKRILIIQGTPAFLALIVILLRMFLKM</sequence>
<comment type="caution">
    <text evidence="2">The sequence shown here is derived from an EMBL/GenBank/DDBJ whole genome shotgun (WGS) entry which is preliminary data.</text>
</comment>
<dbReference type="PANTHER" id="PTHR38446:SF1">
    <property type="entry name" value="BLL0914 PROTEIN"/>
    <property type="match status" value="1"/>
</dbReference>
<dbReference type="AlphaFoldDB" id="A0A2T6C666"/>
<keyword evidence="1" id="KW-1133">Transmembrane helix</keyword>